<gene>
    <name evidence="2" type="ORF">ACX27_17575</name>
</gene>
<organism evidence="2 3">
    <name type="scientific">Nostoc piscinale CENA21</name>
    <dbReference type="NCBI Taxonomy" id="224013"/>
    <lineage>
        <taxon>Bacteria</taxon>
        <taxon>Bacillati</taxon>
        <taxon>Cyanobacteriota</taxon>
        <taxon>Cyanophyceae</taxon>
        <taxon>Nostocales</taxon>
        <taxon>Nostocaceae</taxon>
        <taxon>Nostoc</taxon>
    </lineage>
</organism>
<dbReference type="KEGG" id="npz:ACX27_17575"/>
<proteinExistence type="predicted"/>
<accession>A0A0M3V5N8</accession>
<dbReference type="AlphaFoldDB" id="A0A0M3V5N8"/>
<dbReference type="PATRIC" id="fig|224013.5.peg.4205"/>
<evidence type="ECO:0000259" key="1">
    <source>
        <dbReference type="Pfam" id="PF03551"/>
    </source>
</evidence>
<dbReference type="InterPro" id="IPR036388">
    <property type="entry name" value="WH-like_DNA-bd_sf"/>
</dbReference>
<dbReference type="PANTHER" id="PTHR33169">
    <property type="entry name" value="PADR-FAMILY TRANSCRIPTIONAL REGULATOR"/>
    <property type="match status" value="1"/>
</dbReference>
<dbReference type="Proteomes" id="UP000062645">
    <property type="component" value="Chromosome"/>
</dbReference>
<dbReference type="InterPro" id="IPR036390">
    <property type="entry name" value="WH_DNA-bd_sf"/>
</dbReference>
<dbReference type="OrthoDB" id="9808017at2"/>
<protein>
    <recommendedName>
        <fullName evidence="1">Transcription regulator PadR N-terminal domain-containing protein</fullName>
    </recommendedName>
</protein>
<reference evidence="2 3" key="2">
    <citation type="journal article" date="2016" name="Genome Announc.">
        <title>Draft Genome Sequence of the N2-Fixing Cyanobacterium Nostoc piscinale CENA21, Isolated from the Brazilian Amazon Floodplain.</title>
        <authorList>
            <person name="Leao T."/>
            <person name="Guimaraes P.I."/>
            <person name="de Melo A.G."/>
            <person name="Ramos R.T."/>
            <person name="Leao P.N."/>
            <person name="Silva A."/>
            <person name="Fiore M.F."/>
            <person name="Schneider M.P."/>
        </authorList>
    </citation>
    <scope>NUCLEOTIDE SEQUENCE [LARGE SCALE GENOMIC DNA]</scope>
    <source>
        <strain evidence="2 3">CENA21</strain>
    </source>
</reference>
<name>A0A0M3V5N8_9NOSO</name>
<keyword evidence="3" id="KW-1185">Reference proteome</keyword>
<dbReference type="PANTHER" id="PTHR33169:SF14">
    <property type="entry name" value="TRANSCRIPTIONAL REGULATOR RV3488"/>
    <property type="match status" value="1"/>
</dbReference>
<reference evidence="3" key="1">
    <citation type="submission" date="2015-07" db="EMBL/GenBank/DDBJ databases">
        <title>Genome Of Nitrogen-Fixing Cyanobacterium Nostoc piscinale CENA21 From Solimoes/Amazon River Floodplain Sediments And Comparative Genomics To Uncover Biosynthetic Natural Products Potential.</title>
        <authorList>
            <person name="Leao T.F."/>
            <person name="Leao P.N."/>
            <person name="Guimaraes P.I."/>
            <person name="de Melo A.G.C."/>
            <person name="Ramos R.T.J."/>
            <person name="Silva A."/>
            <person name="Fiore M.F."/>
            <person name="Schneider M.P.C."/>
        </authorList>
    </citation>
    <scope>NUCLEOTIDE SEQUENCE [LARGE SCALE GENOMIC DNA]</scope>
    <source>
        <strain evidence="3">CENA21</strain>
    </source>
</reference>
<dbReference type="InterPro" id="IPR005149">
    <property type="entry name" value="Tscrpt_reg_PadR_N"/>
</dbReference>
<feature type="domain" description="Transcription regulator PadR N-terminal" evidence="1">
    <location>
        <begin position="23"/>
        <end position="102"/>
    </location>
</feature>
<sequence>MGDTTTKKVREAAYPLSDLEEIILSVLSGRDKLYGLQISKTIEAGSGGKLQIGFGSLYPALRRLEARKLVESQWGDEEPEERGGARRRYYKITSSGEEVLREKINIRESIAKYEPVIA</sequence>
<dbReference type="RefSeq" id="WP_062294760.1">
    <property type="nucleotide sequence ID" value="NZ_CP012036.1"/>
</dbReference>
<evidence type="ECO:0000313" key="2">
    <source>
        <dbReference type="EMBL" id="ALF54243.1"/>
    </source>
</evidence>
<dbReference type="Pfam" id="PF03551">
    <property type="entry name" value="PadR"/>
    <property type="match status" value="1"/>
</dbReference>
<dbReference type="EMBL" id="CP012036">
    <property type="protein sequence ID" value="ALF54243.1"/>
    <property type="molecule type" value="Genomic_DNA"/>
</dbReference>
<dbReference type="InterPro" id="IPR052509">
    <property type="entry name" value="Metal_resp_DNA-bind_regulator"/>
</dbReference>
<dbReference type="Gene3D" id="1.10.10.10">
    <property type="entry name" value="Winged helix-like DNA-binding domain superfamily/Winged helix DNA-binding domain"/>
    <property type="match status" value="1"/>
</dbReference>
<evidence type="ECO:0000313" key="3">
    <source>
        <dbReference type="Proteomes" id="UP000062645"/>
    </source>
</evidence>
<dbReference type="SUPFAM" id="SSF46785">
    <property type="entry name" value="Winged helix' DNA-binding domain"/>
    <property type="match status" value="1"/>
</dbReference>